<dbReference type="InterPro" id="IPR003661">
    <property type="entry name" value="HisK_dim/P_dom"/>
</dbReference>
<evidence type="ECO:0000256" key="4">
    <source>
        <dbReference type="ARBA" id="ARBA00022679"/>
    </source>
</evidence>
<sequence length="353" mass="39793">MTESNASVYWQELIDGLATAVIWVDGQQKVGYINMSAGELLQVSTRRIVGSPWQVLLPGLFDDLSNFGEQRLTVHEYQLQLPDLTRIRVSATLSNYELVGRHGWLIELFNTERHHRIVEEDERWHQYEAGNLLVKTLAHEVKNPLAGIYGATQLLQKRLQEDTRSQTFLDVIAKEVIRLRNLVDSMLGPKQSAIKTPENIHEVIRHVITVVKPEFPVGVELMLDYDPSIPEILMDSEAMVQALMNLLRNAVQAMDGLQGLITIRTRVERKFTLGTQTFPLVAVVSIHDEGNGIPKEVFDSIFYPMVSSKKEGTGLGLPVAQNIVRKHGGLIVAESEPGQTIFHVYLPFERGQE</sequence>
<keyword evidence="4" id="KW-0808">Transferase</keyword>
<dbReference type="PRINTS" id="PR00344">
    <property type="entry name" value="BCTRLSENSOR"/>
</dbReference>
<proteinExistence type="predicted"/>
<dbReference type="NCBIfam" id="NF008293">
    <property type="entry name" value="PRK11073.1"/>
    <property type="match status" value="1"/>
</dbReference>
<feature type="domain" description="Histidine kinase" evidence="9">
    <location>
        <begin position="136"/>
        <end position="350"/>
    </location>
</feature>
<dbReference type="SMART" id="SM00387">
    <property type="entry name" value="HATPase_c"/>
    <property type="match status" value="1"/>
</dbReference>
<keyword evidence="6 10" id="KW-0418">Kinase</keyword>
<dbReference type="PANTHER" id="PTHR43065:SF16">
    <property type="entry name" value="SENSORY HISTIDINE KINASE_PHOSPHATASE NTRB"/>
    <property type="match status" value="1"/>
</dbReference>
<dbReference type="SUPFAM" id="SSF55874">
    <property type="entry name" value="ATPase domain of HSP90 chaperone/DNA topoisomerase II/histidine kinase"/>
    <property type="match status" value="1"/>
</dbReference>
<dbReference type="EMBL" id="CP002776">
    <property type="protein sequence ID" value="AEG31444.1"/>
    <property type="molecule type" value="Genomic_DNA"/>
</dbReference>
<keyword evidence="3" id="KW-0597">Phosphoprotein</keyword>
<dbReference type="Gene3D" id="3.30.565.10">
    <property type="entry name" value="Histidine kinase-like ATPase, C-terminal domain"/>
    <property type="match status" value="1"/>
</dbReference>
<dbReference type="InterPro" id="IPR036097">
    <property type="entry name" value="HisK_dim/P_sf"/>
</dbReference>
<dbReference type="SUPFAM" id="SSF47384">
    <property type="entry name" value="Homodimeric domain of signal transducing histidine kinase"/>
    <property type="match status" value="1"/>
</dbReference>
<dbReference type="RefSeq" id="WP_013835223.1">
    <property type="nucleotide sequence ID" value="NC_015581.1"/>
</dbReference>
<dbReference type="eggNOG" id="COG3852">
    <property type="taxonomic scope" value="Bacteria"/>
</dbReference>
<dbReference type="InterPro" id="IPR003594">
    <property type="entry name" value="HATPase_dom"/>
</dbReference>
<reference evidence="10 11" key="1">
    <citation type="submission" date="2011-05" db="EMBL/GenBank/DDBJ databases">
        <title>Complete sequence of Thioalkalimicrobium cyclicum ALM1.</title>
        <authorList>
            <consortium name="US DOE Joint Genome Institute"/>
            <person name="Lucas S."/>
            <person name="Han J."/>
            <person name="Lapidus A."/>
            <person name="Cheng J.-F."/>
            <person name="Goodwin L."/>
            <person name="Pitluck S."/>
            <person name="Peters L."/>
            <person name="Mikhailova N."/>
            <person name="Davenport K."/>
            <person name="Han C."/>
            <person name="Tapia R."/>
            <person name="Land M."/>
            <person name="Hauser L."/>
            <person name="Kyrpides N."/>
            <person name="Ivanova N."/>
            <person name="Pagani I."/>
            <person name="Kappler U."/>
            <person name="Woyke T."/>
        </authorList>
    </citation>
    <scope>NUCLEOTIDE SEQUENCE [LARGE SCALE GENOMIC DNA]</scope>
    <source>
        <strain evidence="11">DSM 14477 / JCM 11371 / ALM1</strain>
    </source>
</reference>
<dbReference type="PANTHER" id="PTHR43065">
    <property type="entry name" value="SENSOR HISTIDINE KINASE"/>
    <property type="match status" value="1"/>
</dbReference>
<keyword evidence="7" id="KW-0067">ATP-binding</keyword>
<evidence type="ECO:0000256" key="2">
    <source>
        <dbReference type="ARBA" id="ARBA00012438"/>
    </source>
</evidence>
<evidence type="ECO:0000256" key="7">
    <source>
        <dbReference type="ARBA" id="ARBA00022840"/>
    </source>
</evidence>
<dbReference type="GO" id="GO:0005524">
    <property type="term" value="F:ATP binding"/>
    <property type="evidence" value="ECO:0007669"/>
    <property type="project" value="UniProtKB-KW"/>
</dbReference>
<dbReference type="Proteomes" id="UP000009232">
    <property type="component" value="Chromosome"/>
</dbReference>
<dbReference type="STRING" id="717773.Thicy_0672"/>
<keyword evidence="5" id="KW-0547">Nucleotide-binding</keyword>
<dbReference type="SUPFAM" id="SSF55785">
    <property type="entry name" value="PYP-like sensor domain (PAS domain)"/>
    <property type="match status" value="1"/>
</dbReference>
<protein>
    <recommendedName>
        <fullName evidence="2">histidine kinase</fullName>
        <ecNumber evidence="2">2.7.13.3</ecNumber>
    </recommendedName>
</protein>
<dbReference type="EC" id="2.7.13.3" evidence="2"/>
<gene>
    <name evidence="10" type="ordered locus">Thicy_0672</name>
</gene>
<accession>F6DC58</accession>
<dbReference type="HOGENOM" id="CLU_000445_114_39_6"/>
<dbReference type="PROSITE" id="PS50109">
    <property type="entry name" value="HIS_KIN"/>
    <property type="match status" value="1"/>
</dbReference>
<dbReference type="Pfam" id="PF02518">
    <property type="entry name" value="HATPase_c"/>
    <property type="match status" value="1"/>
</dbReference>
<keyword evidence="8" id="KW-0902">Two-component regulatory system</keyword>
<comment type="catalytic activity">
    <reaction evidence="1">
        <text>ATP + protein L-histidine = ADP + protein N-phospho-L-histidine.</text>
        <dbReference type="EC" id="2.7.13.3"/>
    </reaction>
</comment>
<evidence type="ECO:0000256" key="6">
    <source>
        <dbReference type="ARBA" id="ARBA00022777"/>
    </source>
</evidence>
<evidence type="ECO:0000313" key="11">
    <source>
        <dbReference type="Proteomes" id="UP000009232"/>
    </source>
</evidence>
<dbReference type="SMART" id="SM00388">
    <property type="entry name" value="HisKA"/>
    <property type="match status" value="1"/>
</dbReference>
<dbReference type="InterPro" id="IPR005467">
    <property type="entry name" value="His_kinase_dom"/>
</dbReference>
<dbReference type="InterPro" id="IPR035965">
    <property type="entry name" value="PAS-like_dom_sf"/>
</dbReference>
<dbReference type="CDD" id="cd00082">
    <property type="entry name" value="HisKA"/>
    <property type="match status" value="1"/>
</dbReference>
<dbReference type="KEGG" id="tcy:Thicy_0672"/>
<evidence type="ECO:0000256" key="1">
    <source>
        <dbReference type="ARBA" id="ARBA00000085"/>
    </source>
</evidence>
<evidence type="ECO:0000313" key="10">
    <source>
        <dbReference type="EMBL" id="AEG31444.1"/>
    </source>
</evidence>
<dbReference type="Pfam" id="PF00512">
    <property type="entry name" value="HisKA"/>
    <property type="match status" value="1"/>
</dbReference>
<dbReference type="AlphaFoldDB" id="F6DC58"/>
<dbReference type="InterPro" id="IPR036890">
    <property type="entry name" value="HATPase_C_sf"/>
</dbReference>
<dbReference type="Gene3D" id="3.30.450.20">
    <property type="entry name" value="PAS domain"/>
    <property type="match status" value="1"/>
</dbReference>
<evidence type="ECO:0000256" key="3">
    <source>
        <dbReference type="ARBA" id="ARBA00022553"/>
    </source>
</evidence>
<keyword evidence="11" id="KW-1185">Reference proteome</keyword>
<name>F6DC58_THICA</name>
<evidence type="ECO:0000256" key="8">
    <source>
        <dbReference type="ARBA" id="ARBA00023012"/>
    </source>
</evidence>
<evidence type="ECO:0000259" key="9">
    <source>
        <dbReference type="PROSITE" id="PS50109"/>
    </source>
</evidence>
<dbReference type="OrthoDB" id="9789238at2"/>
<dbReference type="Gene3D" id="1.10.287.130">
    <property type="match status" value="1"/>
</dbReference>
<organism evidence="10 11">
    <name type="scientific">Thiomicrospira cyclica (strain DSM 14477 / JCM 11371 / ALM1)</name>
    <name type="common">Thioalkalimicrobium cyclicum</name>
    <dbReference type="NCBI Taxonomy" id="717773"/>
    <lineage>
        <taxon>Bacteria</taxon>
        <taxon>Pseudomonadati</taxon>
        <taxon>Pseudomonadota</taxon>
        <taxon>Gammaproteobacteria</taxon>
        <taxon>Thiotrichales</taxon>
        <taxon>Piscirickettsiaceae</taxon>
        <taxon>Thiomicrospira</taxon>
    </lineage>
</organism>
<dbReference type="InterPro" id="IPR004358">
    <property type="entry name" value="Sig_transdc_His_kin-like_C"/>
</dbReference>
<evidence type="ECO:0000256" key="5">
    <source>
        <dbReference type="ARBA" id="ARBA00022741"/>
    </source>
</evidence>
<dbReference type="GO" id="GO:0000155">
    <property type="term" value="F:phosphorelay sensor kinase activity"/>
    <property type="evidence" value="ECO:0007669"/>
    <property type="project" value="InterPro"/>
</dbReference>